<evidence type="ECO:0000313" key="2">
    <source>
        <dbReference type="Proteomes" id="UP000593561"/>
    </source>
</evidence>
<dbReference type="EMBL" id="JABFAC010000006">
    <property type="protein sequence ID" value="MBA0614862.1"/>
    <property type="molecule type" value="Genomic_DNA"/>
</dbReference>
<accession>A0A7J8RND4</accession>
<name>A0A7J8RND4_GOSDV</name>
<dbReference type="Proteomes" id="UP000593561">
    <property type="component" value="Unassembled WGS sequence"/>
</dbReference>
<organism evidence="1 2">
    <name type="scientific">Gossypium davidsonii</name>
    <name type="common">Davidson's cotton</name>
    <name type="synonym">Gossypium klotzschianum subsp. davidsonii</name>
    <dbReference type="NCBI Taxonomy" id="34287"/>
    <lineage>
        <taxon>Eukaryota</taxon>
        <taxon>Viridiplantae</taxon>
        <taxon>Streptophyta</taxon>
        <taxon>Embryophyta</taxon>
        <taxon>Tracheophyta</taxon>
        <taxon>Spermatophyta</taxon>
        <taxon>Magnoliopsida</taxon>
        <taxon>eudicotyledons</taxon>
        <taxon>Gunneridae</taxon>
        <taxon>Pentapetalae</taxon>
        <taxon>rosids</taxon>
        <taxon>malvids</taxon>
        <taxon>Malvales</taxon>
        <taxon>Malvaceae</taxon>
        <taxon>Malvoideae</taxon>
        <taxon>Gossypium</taxon>
    </lineage>
</organism>
<gene>
    <name evidence="1" type="ORF">Godav_015101</name>
</gene>
<dbReference type="AlphaFoldDB" id="A0A7J8RND4"/>
<keyword evidence="2" id="KW-1185">Reference proteome</keyword>
<protein>
    <submittedName>
        <fullName evidence="1">Uncharacterized protein</fullName>
    </submittedName>
</protein>
<evidence type="ECO:0000313" key="1">
    <source>
        <dbReference type="EMBL" id="MBA0614862.1"/>
    </source>
</evidence>
<proteinExistence type="predicted"/>
<comment type="caution">
    <text evidence="1">The sequence shown here is derived from an EMBL/GenBank/DDBJ whole genome shotgun (WGS) entry which is preliminary data.</text>
</comment>
<reference evidence="1 2" key="1">
    <citation type="journal article" date="2019" name="Genome Biol. Evol.">
        <title>Insights into the evolution of the New World diploid cottons (Gossypium, subgenus Houzingenia) based on genome sequencing.</title>
        <authorList>
            <person name="Grover C.E."/>
            <person name="Arick M.A. 2nd"/>
            <person name="Thrash A."/>
            <person name="Conover J.L."/>
            <person name="Sanders W.S."/>
            <person name="Peterson D.G."/>
            <person name="Frelichowski J.E."/>
            <person name="Scheffler J.A."/>
            <person name="Scheffler B.E."/>
            <person name="Wendel J.F."/>
        </authorList>
    </citation>
    <scope>NUCLEOTIDE SEQUENCE [LARGE SCALE GENOMIC DNA]</scope>
    <source>
        <strain evidence="1">27</strain>
        <tissue evidence="1">Leaf</tissue>
    </source>
</reference>
<sequence>MFFLVGKVLMLMDEFFEMSLVGDKD</sequence>